<dbReference type="RefSeq" id="WP_148951106.1">
    <property type="nucleotide sequence ID" value="NZ_VTES01000015.1"/>
</dbReference>
<evidence type="ECO:0000313" key="1">
    <source>
        <dbReference type="EMBL" id="TYS55743.1"/>
    </source>
</evidence>
<organism evidence="1 2">
    <name type="scientific">Bacillus infantis</name>
    <dbReference type="NCBI Taxonomy" id="324767"/>
    <lineage>
        <taxon>Bacteria</taxon>
        <taxon>Bacillati</taxon>
        <taxon>Bacillota</taxon>
        <taxon>Bacilli</taxon>
        <taxon>Bacillales</taxon>
        <taxon>Bacillaceae</taxon>
        <taxon>Bacillus</taxon>
    </lineage>
</organism>
<dbReference type="AlphaFoldDB" id="A0A5D4RWL0"/>
<name>A0A5D4RWL0_9BACI</name>
<dbReference type="EMBL" id="VTES01000015">
    <property type="protein sequence ID" value="TYS55743.1"/>
    <property type="molecule type" value="Genomic_DNA"/>
</dbReference>
<gene>
    <name evidence="1" type="ORF">FZD47_25280</name>
</gene>
<reference evidence="1 2" key="1">
    <citation type="submission" date="2019-08" db="EMBL/GenBank/DDBJ databases">
        <title>Bacillus genomes from the desert of Cuatro Cienegas, Coahuila.</title>
        <authorList>
            <person name="Olmedo-Alvarez G."/>
        </authorList>
    </citation>
    <scope>NUCLEOTIDE SEQUENCE [LARGE SCALE GENOMIC DNA]</scope>
    <source>
        <strain evidence="1 2">CH37_1T</strain>
    </source>
</reference>
<protein>
    <submittedName>
        <fullName evidence="1">Uncharacterized protein</fullName>
    </submittedName>
</protein>
<accession>A0A5D4RWL0</accession>
<evidence type="ECO:0000313" key="2">
    <source>
        <dbReference type="Proteomes" id="UP000323732"/>
    </source>
</evidence>
<dbReference type="Proteomes" id="UP000323732">
    <property type="component" value="Unassembled WGS sequence"/>
</dbReference>
<sequence length="124" mass="12993">MKPSSIAIITAVNQEQQKVVAELKPSDKETGWISCVTTVTGSLMGKECMVIPSENSYASAVAIPIPIEASLLGTIKDTTPHVEVNGITFKCLKTINLVGEDIGKSGLIVPAANVGQFVLVGVIK</sequence>
<proteinExistence type="predicted"/>
<comment type="caution">
    <text evidence="1">The sequence shown here is derived from an EMBL/GenBank/DDBJ whole genome shotgun (WGS) entry which is preliminary data.</text>
</comment>